<accession>X0XBZ4</accession>
<gene>
    <name evidence="2" type="ORF">S01H1_62313</name>
</gene>
<evidence type="ECO:0000259" key="1">
    <source>
        <dbReference type="PROSITE" id="PS51379"/>
    </source>
</evidence>
<name>X0XBZ4_9ZZZZ</name>
<dbReference type="EMBL" id="BARS01040922">
    <property type="protein sequence ID" value="GAG40595.1"/>
    <property type="molecule type" value="Genomic_DNA"/>
</dbReference>
<protein>
    <recommendedName>
        <fullName evidence="1">4Fe-4S ferredoxin-type domain-containing protein</fullName>
    </recommendedName>
</protein>
<comment type="caution">
    <text evidence="2">The sequence shown here is derived from an EMBL/GenBank/DDBJ whole genome shotgun (WGS) entry which is preliminary data.</text>
</comment>
<dbReference type="PROSITE" id="PS00198">
    <property type="entry name" value="4FE4S_FER_1"/>
    <property type="match status" value="1"/>
</dbReference>
<proteinExistence type="predicted"/>
<organism evidence="2">
    <name type="scientific">marine sediment metagenome</name>
    <dbReference type="NCBI Taxonomy" id="412755"/>
    <lineage>
        <taxon>unclassified sequences</taxon>
        <taxon>metagenomes</taxon>
        <taxon>ecological metagenomes</taxon>
    </lineage>
</organism>
<dbReference type="Gene3D" id="3.30.70.20">
    <property type="match status" value="1"/>
</dbReference>
<dbReference type="AlphaFoldDB" id="X0XBZ4"/>
<dbReference type="InterPro" id="IPR017896">
    <property type="entry name" value="4Fe4S_Fe-S-bd"/>
</dbReference>
<feature type="domain" description="4Fe-4S ferredoxin-type" evidence="1">
    <location>
        <begin position="199"/>
        <end position="228"/>
    </location>
</feature>
<dbReference type="Pfam" id="PF12838">
    <property type="entry name" value="Fer4_7"/>
    <property type="match status" value="1"/>
</dbReference>
<evidence type="ECO:0000313" key="2">
    <source>
        <dbReference type="EMBL" id="GAG40595.1"/>
    </source>
</evidence>
<dbReference type="PROSITE" id="PS51379">
    <property type="entry name" value="4FE4S_FER_2"/>
    <property type="match status" value="2"/>
</dbReference>
<dbReference type="SUPFAM" id="SSF54862">
    <property type="entry name" value="4Fe-4S ferredoxins"/>
    <property type="match status" value="1"/>
</dbReference>
<dbReference type="InterPro" id="IPR017900">
    <property type="entry name" value="4Fe4S_Fe_S_CS"/>
</dbReference>
<feature type="non-terminal residue" evidence="2">
    <location>
        <position position="1"/>
    </location>
</feature>
<feature type="domain" description="4Fe-4S ferredoxin-type" evidence="1">
    <location>
        <begin position="162"/>
        <end position="191"/>
    </location>
</feature>
<reference evidence="2" key="1">
    <citation type="journal article" date="2014" name="Front. Microbiol.">
        <title>High frequency of phylogenetically diverse reductive dehalogenase-homologous genes in deep subseafloor sedimentary metagenomes.</title>
        <authorList>
            <person name="Kawai M."/>
            <person name="Futagami T."/>
            <person name="Toyoda A."/>
            <person name="Takaki Y."/>
            <person name="Nishi S."/>
            <person name="Hori S."/>
            <person name="Arai W."/>
            <person name="Tsubouchi T."/>
            <person name="Morono Y."/>
            <person name="Uchiyama I."/>
            <person name="Ito T."/>
            <person name="Fujiyama A."/>
            <person name="Inagaki F."/>
            <person name="Takami H."/>
        </authorList>
    </citation>
    <scope>NUCLEOTIDE SEQUENCE</scope>
    <source>
        <strain evidence="2">Expedition CK06-06</strain>
    </source>
</reference>
<sequence length="248" mass="27587">KSFLPPFLVDTNLKFFRPRLPIDAKDKLIEIDESLDVESQILPYELVSQLIDNYEVFTVIPCQCRLIAEYTGDPCQVAPAEMGCFLAGEGARSSIERGAPKLNKEEAVEYLLKTEKAGLIHHCVADSSIESTLFVCNCCSCHCGALVAAKEHKYYATLASNYTPKINNDLCTKCEICLNKCPMGVIYHKLPNEPDSSDELMFINEDYCLGCGVCAANCPNDAIKLVKVRDNIPQEKFKIGTKTFLELI</sequence>